<comment type="similarity">
    <text evidence="1">Belongs to the sulfatase family.</text>
</comment>
<evidence type="ECO:0000256" key="5">
    <source>
        <dbReference type="SAM" id="MobiDB-lite"/>
    </source>
</evidence>
<dbReference type="InterPro" id="IPR017850">
    <property type="entry name" value="Alkaline_phosphatase_core_sf"/>
</dbReference>
<dbReference type="InterPro" id="IPR000917">
    <property type="entry name" value="Sulfatase_N"/>
</dbReference>
<dbReference type="PANTHER" id="PTHR43108">
    <property type="entry name" value="N-ACETYLGLUCOSAMINE-6-SULFATASE FAMILY MEMBER"/>
    <property type="match status" value="1"/>
</dbReference>
<dbReference type="InterPro" id="IPR024607">
    <property type="entry name" value="Sulfatase_CS"/>
</dbReference>
<dbReference type="Gene3D" id="3.40.720.10">
    <property type="entry name" value="Alkaline Phosphatase, subunit A"/>
    <property type="match status" value="1"/>
</dbReference>
<name>A0A6J7JY99_9ZZZZ</name>
<dbReference type="PROSITE" id="PS00149">
    <property type="entry name" value="SULFATASE_2"/>
    <property type="match status" value="1"/>
</dbReference>
<dbReference type="AlphaFoldDB" id="A0A6J7JY99"/>
<dbReference type="EMBL" id="CAFBMW010000020">
    <property type="protein sequence ID" value="CAB4948336.1"/>
    <property type="molecule type" value="Genomic_DNA"/>
</dbReference>
<protein>
    <submittedName>
        <fullName evidence="7">Unannotated protein</fullName>
    </submittedName>
</protein>
<keyword evidence="4" id="KW-0325">Glycoprotein</keyword>
<gene>
    <name evidence="7" type="ORF">UFOPK3662_02376</name>
</gene>
<evidence type="ECO:0000256" key="1">
    <source>
        <dbReference type="ARBA" id="ARBA00008779"/>
    </source>
</evidence>
<evidence type="ECO:0000256" key="2">
    <source>
        <dbReference type="ARBA" id="ARBA00022729"/>
    </source>
</evidence>
<feature type="domain" description="Sulfatase N-terminal" evidence="6">
    <location>
        <begin position="57"/>
        <end position="425"/>
    </location>
</feature>
<organism evidence="7">
    <name type="scientific">freshwater metagenome</name>
    <dbReference type="NCBI Taxonomy" id="449393"/>
    <lineage>
        <taxon>unclassified sequences</taxon>
        <taxon>metagenomes</taxon>
        <taxon>ecological metagenomes</taxon>
    </lineage>
</organism>
<dbReference type="PANTHER" id="PTHR43108:SF8">
    <property type="entry name" value="SD21168P"/>
    <property type="match status" value="1"/>
</dbReference>
<reference evidence="7" key="1">
    <citation type="submission" date="2020-05" db="EMBL/GenBank/DDBJ databases">
        <authorList>
            <person name="Chiriac C."/>
            <person name="Salcher M."/>
            <person name="Ghai R."/>
            <person name="Kavagutti S V."/>
        </authorList>
    </citation>
    <scope>NUCLEOTIDE SEQUENCE</scope>
</reference>
<dbReference type="SUPFAM" id="SSF53649">
    <property type="entry name" value="Alkaline phosphatase-like"/>
    <property type="match status" value="1"/>
</dbReference>
<keyword evidence="3" id="KW-0378">Hydrolase</keyword>
<proteinExistence type="inferred from homology"/>
<accession>A0A6J7JY99</accession>
<dbReference type="Pfam" id="PF00884">
    <property type="entry name" value="Sulfatase"/>
    <property type="match status" value="1"/>
</dbReference>
<evidence type="ECO:0000256" key="4">
    <source>
        <dbReference type="ARBA" id="ARBA00023180"/>
    </source>
</evidence>
<dbReference type="CDD" id="cd16147">
    <property type="entry name" value="G6S"/>
    <property type="match status" value="1"/>
</dbReference>
<evidence type="ECO:0000259" key="6">
    <source>
        <dbReference type="Pfam" id="PF00884"/>
    </source>
</evidence>
<keyword evidence="2" id="KW-0732">Signal</keyword>
<feature type="region of interest" description="Disordered" evidence="5">
    <location>
        <begin position="273"/>
        <end position="304"/>
    </location>
</feature>
<evidence type="ECO:0000256" key="3">
    <source>
        <dbReference type="ARBA" id="ARBA00022801"/>
    </source>
</evidence>
<dbReference type="GO" id="GO:0016787">
    <property type="term" value="F:hydrolase activity"/>
    <property type="evidence" value="ECO:0007669"/>
    <property type="project" value="UniProtKB-KW"/>
</dbReference>
<evidence type="ECO:0000313" key="7">
    <source>
        <dbReference type="EMBL" id="CAB4948336.1"/>
    </source>
</evidence>
<sequence length="564" mass="62335">MKSAARPCTLPVRASAGPLVVLALALIAALLGAVATSPTGAAEQPPRADPALSDDRPNIVLVMADDMRADDLRFAPSIRRLVARRGVRFENSFSSYPLCCPARASLYTGVYPHNHGVMWHLRPFGYGSFDDSRTLATSLSEAGYRTGFVGKYLNGYGSMRAKTTGRPSWKHVPDGWTDWIGALDNPGGHRFHGDTYNYFDTAYNVDGRIDNRYRGRYQTHVVGDFSVRLAKKYARSDRPFFLNVNYVAPHHGGPREDDDIRWIRRRDGRMEEYESPARPAGVRGRFDSAVSHGAGVPRSGRLERDVSDKPTYFSKLPDANHRELTALRELTRQRAEAISVMDAQVRRLVKALERSGAWERTVFVFTSDNGYFLGEHRKRTGKTRAHEPSLRVPLVASGPGIPRGERRYDPITTVDLTATIVDLADADAPMEPDGASRLQTMLGGDRGWDSPVLTESAIPGRAAGWSKGRTSVGVRTSQYSLILNGPWSNELYDLVADPLQEHNVYADPAHAAARQQLRDVVTQIQDCSGDSCRPPLPSGLAAGPTLVADRTQHYWRSLAEAYGY</sequence>